<proteinExistence type="predicted"/>
<accession>A0AAV9IZ81</accession>
<feature type="domain" description="Ribosomal protein eL8/eL30/eS12/Gadd45" evidence="2">
    <location>
        <begin position="114"/>
        <end position="203"/>
    </location>
</feature>
<dbReference type="InterPro" id="IPR004038">
    <property type="entry name" value="Ribosomal_eL8/eL30/eS12/Gad45"/>
</dbReference>
<keyword evidence="4" id="KW-1185">Reference proteome</keyword>
<name>A0AAV9IZ81_CYACA</name>
<dbReference type="AlphaFoldDB" id="A0AAV9IZ81"/>
<gene>
    <name evidence="3" type="ORF">CDCA_CDCA12G3404</name>
</gene>
<sequence>MSQPSQAALVPNPNPLDGSAPLVVRHGKRRRRRQRRKGVLRRLFEAGEQMEAEEEESGWTETPDEVSIPADAGDAADAPVPFDLQLHSASDVSARAASQLLRHLARFQSRLYREQPRKFNAHKRYVTGFRETLRAVRSGRCRQLVLLASDTDAPAIAASLEAFRCTCAERGVRVLQPLRRRQLGAALRAVRGTVASRRRGENCVGILSTDGAYAWYCQLLEAAADDGRPGDSAAETS</sequence>
<feature type="region of interest" description="Disordered" evidence="1">
    <location>
        <begin position="1"/>
        <end position="74"/>
    </location>
</feature>
<dbReference type="Pfam" id="PF01248">
    <property type="entry name" value="Ribosomal_L7Ae"/>
    <property type="match status" value="1"/>
</dbReference>
<dbReference type="SUPFAM" id="SSF55315">
    <property type="entry name" value="L30e-like"/>
    <property type="match status" value="1"/>
</dbReference>
<evidence type="ECO:0000256" key="1">
    <source>
        <dbReference type="SAM" id="MobiDB-lite"/>
    </source>
</evidence>
<protein>
    <recommendedName>
        <fullName evidence="2">Ribosomal protein eL8/eL30/eS12/Gadd45 domain-containing protein</fullName>
    </recommendedName>
</protein>
<evidence type="ECO:0000259" key="2">
    <source>
        <dbReference type="Pfam" id="PF01248"/>
    </source>
</evidence>
<evidence type="ECO:0000313" key="3">
    <source>
        <dbReference type="EMBL" id="KAK4537379.1"/>
    </source>
</evidence>
<comment type="caution">
    <text evidence="3">The sequence shown here is derived from an EMBL/GenBank/DDBJ whole genome shotgun (WGS) entry which is preliminary data.</text>
</comment>
<dbReference type="Gene3D" id="3.30.1330.30">
    <property type="match status" value="1"/>
</dbReference>
<organism evidence="3 4">
    <name type="scientific">Cyanidium caldarium</name>
    <name type="common">Red alga</name>
    <dbReference type="NCBI Taxonomy" id="2771"/>
    <lineage>
        <taxon>Eukaryota</taxon>
        <taxon>Rhodophyta</taxon>
        <taxon>Bangiophyceae</taxon>
        <taxon>Cyanidiales</taxon>
        <taxon>Cyanidiaceae</taxon>
        <taxon>Cyanidium</taxon>
    </lineage>
</organism>
<dbReference type="EMBL" id="JANCYW010000012">
    <property type="protein sequence ID" value="KAK4537379.1"/>
    <property type="molecule type" value="Genomic_DNA"/>
</dbReference>
<feature type="compositionally biased region" description="Basic residues" evidence="1">
    <location>
        <begin position="25"/>
        <end position="40"/>
    </location>
</feature>
<dbReference type="Proteomes" id="UP001301350">
    <property type="component" value="Unassembled WGS sequence"/>
</dbReference>
<reference evidence="3 4" key="1">
    <citation type="submission" date="2022-07" db="EMBL/GenBank/DDBJ databases">
        <title>Genome-wide signatures of adaptation to extreme environments.</title>
        <authorList>
            <person name="Cho C.H."/>
            <person name="Yoon H.S."/>
        </authorList>
    </citation>
    <scope>NUCLEOTIDE SEQUENCE [LARGE SCALE GENOMIC DNA]</scope>
    <source>
        <strain evidence="3 4">DBV 063 E5</strain>
    </source>
</reference>
<feature type="compositionally biased region" description="Acidic residues" evidence="1">
    <location>
        <begin position="48"/>
        <end position="64"/>
    </location>
</feature>
<dbReference type="InterPro" id="IPR029064">
    <property type="entry name" value="Ribosomal_eL30-like_sf"/>
</dbReference>
<evidence type="ECO:0000313" key="4">
    <source>
        <dbReference type="Proteomes" id="UP001301350"/>
    </source>
</evidence>